<dbReference type="Proteomes" id="UP000487268">
    <property type="component" value="Unassembled WGS sequence"/>
</dbReference>
<sequence>MNAKQVVVRYVEAVANGDMDAIVDSFTPDVTWTYPGDLPLSGTWKGRDAVVGDFLAGATAGLFTEPPRIALVHVVAEGDQVVAEWTARGATTGGAVYDNRCCGIFTVRDGRIAAVREYTDTRHAGQALFGKG</sequence>
<evidence type="ECO:0000313" key="3">
    <source>
        <dbReference type="Proteomes" id="UP000487268"/>
    </source>
</evidence>
<dbReference type="RefSeq" id="WP_153536017.1">
    <property type="nucleotide sequence ID" value="NZ_WEGH01000003.1"/>
</dbReference>
<feature type="domain" description="SnoaL-like" evidence="1">
    <location>
        <begin position="7"/>
        <end position="114"/>
    </location>
</feature>
<dbReference type="PANTHER" id="PTHR41252">
    <property type="entry name" value="BLR2505 PROTEIN"/>
    <property type="match status" value="1"/>
</dbReference>
<evidence type="ECO:0000259" key="1">
    <source>
        <dbReference type="Pfam" id="PF12680"/>
    </source>
</evidence>
<organism evidence="2 3">
    <name type="scientific">Actinomadura macrotermitis</name>
    <dbReference type="NCBI Taxonomy" id="2585200"/>
    <lineage>
        <taxon>Bacteria</taxon>
        <taxon>Bacillati</taxon>
        <taxon>Actinomycetota</taxon>
        <taxon>Actinomycetes</taxon>
        <taxon>Streptosporangiales</taxon>
        <taxon>Thermomonosporaceae</taxon>
        <taxon>Actinomadura</taxon>
    </lineage>
</organism>
<dbReference type="InterPro" id="IPR032710">
    <property type="entry name" value="NTF2-like_dom_sf"/>
</dbReference>
<dbReference type="OrthoDB" id="5176305at2"/>
<accession>A0A7K0BZN9</accession>
<gene>
    <name evidence="2" type="ORF">ACRB68_47340</name>
</gene>
<dbReference type="AlphaFoldDB" id="A0A7K0BZN9"/>
<dbReference type="Gene3D" id="3.10.450.50">
    <property type="match status" value="1"/>
</dbReference>
<dbReference type="InterPro" id="IPR037401">
    <property type="entry name" value="SnoaL-like"/>
</dbReference>
<dbReference type="EMBL" id="WEGH01000003">
    <property type="protein sequence ID" value="MQY06639.1"/>
    <property type="molecule type" value="Genomic_DNA"/>
</dbReference>
<dbReference type="SUPFAM" id="SSF54427">
    <property type="entry name" value="NTF2-like"/>
    <property type="match status" value="1"/>
</dbReference>
<proteinExistence type="predicted"/>
<reference evidence="2 3" key="1">
    <citation type="submission" date="2019-10" db="EMBL/GenBank/DDBJ databases">
        <title>Actinomadura rubteroloni sp. nov. and Actinomadura macrotermitis sp. nov., isolated from the gut of fungus growing-termite Macrotermes natalensis.</title>
        <authorList>
            <person name="Benndorf R."/>
            <person name="Martin K."/>
            <person name="Kuefner M."/>
            <person name="De Beer W."/>
            <person name="Kaster A.-K."/>
            <person name="Vollmers J."/>
            <person name="Poulsen M."/>
            <person name="Beemelmanns C."/>
        </authorList>
    </citation>
    <scope>NUCLEOTIDE SEQUENCE [LARGE SCALE GENOMIC DNA]</scope>
    <source>
        <strain evidence="2 3">RB68</strain>
    </source>
</reference>
<dbReference type="CDD" id="cd00531">
    <property type="entry name" value="NTF2_like"/>
    <property type="match status" value="1"/>
</dbReference>
<dbReference type="PANTHER" id="PTHR41252:SF1">
    <property type="entry name" value="BLR2505 PROTEIN"/>
    <property type="match status" value="1"/>
</dbReference>
<comment type="caution">
    <text evidence="2">The sequence shown here is derived from an EMBL/GenBank/DDBJ whole genome shotgun (WGS) entry which is preliminary data.</text>
</comment>
<evidence type="ECO:0000313" key="2">
    <source>
        <dbReference type="EMBL" id="MQY06639.1"/>
    </source>
</evidence>
<protein>
    <recommendedName>
        <fullName evidence="1">SnoaL-like domain-containing protein</fullName>
    </recommendedName>
</protein>
<keyword evidence="3" id="KW-1185">Reference proteome</keyword>
<dbReference type="Pfam" id="PF12680">
    <property type="entry name" value="SnoaL_2"/>
    <property type="match status" value="1"/>
</dbReference>
<name>A0A7K0BZN9_9ACTN</name>